<sequence>MVTSLTSASISSLPTEIREKILQYLPIDVHLAHVGLASKALFAPSIFHSIEFARSHVTAEIIRRASGNVVAYIVAPNYGFRKGRHHCPHLPLQYEMILFRKALESENYSHRAIKHSICTPLVGCLRIKSVLAHLLKDPTFDPSCNSSRILMWTFYEGKEVSMQRAFETFKLLFEDGREDPTANNNEAFIMTCTYDHEEIVSLFLKNKSLDPSANSNEALKTACRLGNPNVTRCLLNDPLVDPTTVPDIILSTLQFGINRRCIPVLLKDPRIDPGFMNNAALAVAAFHDYLPAATLLLADPRVDPMDNKGRALINSVLLGRLNVFRLLYASPRVDFGR</sequence>
<dbReference type="InterPro" id="IPR036770">
    <property type="entry name" value="Ankyrin_rpt-contain_sf"/>
</dbReference>
<name>A0A1Y2CMY6_9FUNG</name>
<dbReference type="Pfam" id="PF12796">
    <property type="entry name" value="Ank_2"/>
    <property type="match status" value="1"/>
</dbReference>
<evidence type="ECO:0000313" key="2">
    <source>
        <dbReference type="Proteomes" id="UP000193642"/>
    </source>
</evidence>
<dbReference type="Proteomes" id="UP000193642">
    <property type="component" value="Unassembled WGS sequence"/>
</dbReference>
<dbReference type="InterPro" id="IPR002110">
    <property type="entry name" value="Ankyrin_rpt"/>
</dbReference>
<keyword evidence="2" id="KW-1185">Reference proteome</keyword>
<accession>A0A1Y2CMY6</accession>
<gene>
    <name evidence="1" type="ORF">BCR33DRAFT_735786</name>
</gene>
<evidence type="ECO:0000313" key="1">
    <source>
        <dbReference type="EMBL" id="ORY48327.1"/>
    </source>
</evidence>
<comment type="caution">
    <text evidence="1">The sequence shown here is derived from an EMBL/GenBank/DDBJ whole genome shotgun (WGS) entry which is preliminary data.</text>
</comment>
<proteinExistence type="predicted"/>
<dbReference type="AlphaFoldDB" id="A0A1Y2CMY6"/>
<dbReference type="SUPFAM" id="SSF48403">
    <property type="entry name" value="Ankyrin repeat"/>
    <property type="match status" value="1"/>
</dbReference>
<reference evidence="1 2" key="1">
    <citation type="submission" date="2016-07" db="EMBL/GenBank/DDBJ databases">
        <title>Pervasive Adenine N6-methylation of Active Genes in Fungi.</title>
        <authorList>
            <consortium name="DOE Joint Genome Institute"/>
            <person name="Mondo S.J."/>
            <person name="Dannebaum R.O."/>
            <person name="Kuo R.C."/>
            <person name="Labutti K."/>
            <person name="Haridas S."/>
            <person name="Kuo A."/>
            <person name="Salamov A."/>
            <person name="Ahrendt S.R."/>
            <person name="Lipzen A."/>
            <person name="Sullivan W."/>
            <person name="Andreopoulos W.B."/>
            <person name="Clum A."/>
            <person name="Lindquist E."/>
            <person name="Daum C."/>
            <person name="Ramamoorthy G.K."/>
            <person name="Gryganskyi A."/>
            <person name="Culley D."/>
            <person name="Magnuson J.K."/>
            <person name="James T.Y."/>
            <person name="O'Malley M.A."/>
            <person name="Stajich J.E."/>
            <person name="Spatafora J.W."/>
            <person name="Visel A."/>
            <person name="Grigoriev I.V."/>
        </authorList>
    </citation>
    <scope>NUCLEOTIDE SEQUENCE [LARGE SCALE GENOMIC DNA]</scope>
    <source>
        <strain evidence="1 2">JEL800</strain>
    </source>
</reference>
<organism evidence="1 2">
    <name type="scientific">Rhizoclosmatium globosum</name>
    <dbReference type="NCBI Taxonomy" id="329046"/>
    <lineage>
        <taxon>Eukaryota</taxon>
        <taxon>Fungi</taxon>
        <taxon>Fungi incertae sedis</taxon>
        <taxon>Chytridiomycota</taxon>
        <taxon>Chytridiomycota incertae sedis</taxon>
        <taxon>Chytridiomycetes</taxon>
        <taxon>Chytridiales</taxon>
        <taxon>Chytriomycetaceae</taxon>
        <taxon>Rhizoclosmatium</taxon>
    </lineage>
</organism>
<dbReference type="EMBL" id="MCGO01000012">
    <property type="protein sequence ID" value="ORY48327.1"/>
    <property type="molecule type" value="Genomic_DNA"/>
</dbReference>
<protein>
    <submittedName>
        <fullName evidence="1">Uncharacterized protein</fullName>
    </submittedName>
</protein>
<dbReference type="Gene3D" id="1.25.40.20">
    <property type="entry name" value="Ankyrin repeat-containing domain"/>
    <property type="match status" value="1"/>
</dbReference>